<organism evidence="1">
    <name type="scientific">marine metagenome</name>
    <dbReference type="NCBI Taxonomy" id="408172"/>
    <lineage>
        <taxon>unclassified sequences</taxon>
        <taxon>metagenomes</taxon>
        <taxon>ecological metagenomes</taxon>
    </lineage>
</organism>
<evidence type="ECO:0000313" key="1">
    <source>
        <dbReference type="EMBL" id="SVC76852.1"/>
    </source>
</evidence>
<reference evidence="1" key="1">
    <citation type="submission" date="2018-05" db="EMBL/GenBank/DDBJ databases">
        <authorList>
            <person name="Lanie J.A."/>
            <person name="Ng W.-L."/>
            <person name="Kazmierczak K.M."/>
            <person name="Andrzejewski T.M."/>
            <person name="Davidsen T.M."/>
            <person name="Wayne K.J."/>
            <person name="Tettelin H."/>
            <person name="Glass J.I."/>
            <person name="Rusch D."/>
            <person name="Podicherti R."/>
            <person name="Tsui H.-C.T."/>
            <person name="Winkler M.E."/>
        </authorList>
    </citation>
    <scope>NUCLEOTIDE SEQUENCE</scope>
</reference>
<dbReference type="EMBL" id="UINC01109790">
    <property type="protein sequence ID" value="SVC76852.1"/>
    <property type="molecule type" value="Genomic_DNA"/>
</dbReference>
<name>A0A382PXP4_9ZZZZ</name>
<sequence>MDLGTQEQLRFSDRGLKLPRTLGREGGQEWVKEYIQVKLV</sequence>
<dbReference type="AlphaFoldDB" id="A0A382PXP4"/>
<accession>A0A382PXP4</accession>
<proteinExistence type="predicted"/>
<protein>
    <submittedName>
        <fullName evidence="1">Uncharacterized protein</fullName>
    </submittedName>
</protein>
<gene>
    <name evidence="1" type="ORF">METZ01_LOCUS329706</name>
</gene>